<evidence type="ECO:0000313" key="3">
    <source>
        <dbReference type="EMBL" id="MBD7987640.1"/>
    </source>
</evidence>
<dbReference type="EMBL" id="JACSQJ010000002">
    <property type="protein sequence ID" value="MBD7987640.1"/>
    <property type="molecule type" value="Genomic_DNA"/>
</dbReference>
<dbReference type="RefSeq" id="WP_191728857.1">
    <property type="nucleotide sequence ID" value="NZ_JACSQJ010000002.1"/>
</dbReference>
<evidence type="ECO:0000313" key="4">
    <source>
        <dbReference type="Proteomes" id="UP000647183"/>
    </source>
</evidence>
<evidence type="ECO:0008006" key="5">
    <source>
        <dbReference type="Google" id="ProtNLM"/>
    </source>
</evidence>
<feature type="signal peptide" evidence="2">
    <location>
        <begin position="1"/>
        <end position="21"/>
    </location>
</feature>
<evidence type="ECO:0000256" key="1">
    <source>
        <dbReference type="SAM" id="Coils"/>
    </source>
</evidence>
<feature type="coiled-coil region" evidence="1">
    <location>
        <begin position="78"/>
        <end position="105"/>
    </location>
</feature>
<gene>
    <name evidence="3" type="ORF">H9645_06310</name>
</gene>
<proteinExistence type="predicted"/>
<reference evidence="3 4" key="1">
    <citation type="submission" date="2020-08" db="EMBL/GenBank/DDBJ databases">
        <title>A Genomic Blueprint of the Chicken Gut Microbiome.</title>
        <authorList>
            <person name="Gilroy R."/>
            <person name="Ravi A."/>
            <person name="Getino M."/>
            <person name="Pursley I."/>
            <person name="Horton D.L."/>
            <person name="Alikhan N.-F."/>
            <person name="Baker D."/>
            <person name="Gharbi K."/>
            <person name="Hall N."/>
            <person name="Watson M."/>
            <person name="Adriaenssens E.M."/>
            <person name="Foster-Nyarko E."/>
            <person name="Jarju S."/>
            <person name="Secka A."/>
            <person name="Antonio M."/>
            <person name="Oren A."/>
            <person name="Chaudhuri R."/>
            <person name="La Ragione R.M."/>
            <person name="Hildebrand F."/>
            <person name="Pallen M.J."/>
        </authorList>
    </citation>
    <scope>NUCLEOTIDE SEQUENCE [LARGE SCALE GENOMIC DNA]</scope>
    <source>
        <strain evidence="3 4">Sa2BVA3</strain>
    </source>
</reference>
<keyword evidence="1" id="KW-0175">Coiled coil</keyword>
<protein>
    <recommendedName>
        <fullName evidence="5">DUF4124 domain-containing protein</fullName>
    </recommendedName>
</protein>
<keyword evidence="4" id="KW-1185">Reference proteome</keyword>
<evidence type="ECO:0000256" key="2">
    <source>
        <dbReference type="SAM" id="SignalP"/>
    </source>
</evidence>
<name>A0ABR8UHY1_9GAMM</name>
<dbReference type="Proteomes" id="UP000647183">
    <property type="component" value="Unassembled WGS sequence"/>
</dbReference>
<accession>A0ABR8UHY1</accession>
<organism evidence="3 4">
    <name type="scientific">Luteimonas colneyensis</name>
    <dbReference type="NCBI Taxonomy" id="2762230"/>
    <lineage>
        <taxon>Bacteria</taxon>
        <taxon>Pseudomonadati</taxon>
        <taxon>Pseudomonadota</taxon>
        <taxon>Gammaproteobacteria</taxon>
        <taxon>Lysobacterales</taxon>
        <taxon>Lysobacteraceae</taxon>
        <taxon>Luteimonas</taxon>
    </lineage>
</organism>
<comment type="caution">
    <text evidence="3">The sequence shown here is derived from an EMBL/GenBank/DDBJ whole genome shotgun (WGS) entry which is preliminary data.</text>
</comment>
<sequence>MKTTRCIAGILLAALPLAAAAQKAPTDKKLYCWDENGVQVCGDTLPADALDRARTEINAASGNRTGEVPRALTGDERAAAALAARAAAEAEMAEAERHRRDLAMVESYATENDLRRAYGERITLVEEALKTSGLSITNLRQSLLSLLRQAAERELLGQPVGKALVDGIQAQHGDLVRQQAIMERQLADRASLGSDLDGALERYRSMKGLDAPG</sequence>
<keyword evidence="2" id="KW-0732">Signal</keyword>
<feature type="chain" id="PRO_5046700390" description="DUF4124 domain-containing protein" evidence="2">
    <location>
        <begin position="22"/>
        <end position="213"/>
    </location>
</feature>